<dbReference type="InterPro" id="IPR006805">
    <property type="entry name" value="Anth_synth_I_N"/>
</dbReference>
<keyword evidence="10 15" id="KW-0460">Magnesium</keyword>
<evidence type="ECO:0000256" key="15">
    <source>
        <dbReference type="RuleBase" id="RU364045"/>
    </source>
</evidence>
<accession>A0ABX8SL73</accession>
<evidence type="ECO:0000256" key="7">
    <source>
        <dbReference type="ARBA" id="ARBA00022605"/>
    </source>
</evidence>
<evidence type="ECO:0000256" key="11">
    <source>
        <dbReference type="ARBA" id="ARBA00023141"/>
    </source>
</evidence>
<comment type="function">
    <text evidence="13 15">Part of a heterotetrameric complex that catalyzes the two-step biosynthesis of anthranilate, an intermediate in the biosynthesis of L-tryptophan. In the first step, the glutamine-binding beta subunit (TrpG) of anthranilate synthase (AS) provides the glutamine amidotransferase activity which generates ammonia as a substrate that, along with chorismate, is used in the second step, catalyzed by the large alpha subunit of AS (TrpE) to produce anthranilate. In the absence of TrpG, TrpE can synthesize anthranilate directly from chorismate and high concentrations of ammonia.</text>
</comment>
<dbReference type="InterPro" id="IPR019999">
    <property type="entry name" value="Anth_synth_I-like"/>
</dbReference>
<evidence type="ECO:0000313" key="19">
    <source>
        <dbReference type="Proteomes" id="UP000824504"/>
    </source>
</evidence>
<dbReference type="Pfam" id="PF04715">
    <property type="entry name" value="Anth_synt_I_N"/>
    <property type="match status" value="1"/>
</dbReference>
<evidence type="ECO:0000256" key="13">
    <source>
        <dbReference type="ARBA" id="ARBA00025634"/>
    </source>
</evidence>
<evidence type="ECO:0000256" key="8">
    <source>
        <dbReference type="ARBA" id="ARBA00022723"/>
    </source>
</evidence>
<dbReference type="EMBL" id="CP079216">
    <property type="protein sequence ID" value="QXT64103.1"/>
    <property type="molecule type" value="Genomic_DNA"/>
</dbReference>
<dbReference type="InterPro" id="IPR015890">
    <property type="entry name" value="Chorismate_C"/>
</dbReference>
<evidence type="ECO:0000259" key="16">
    <source>
        <dbReference type="Pfam" id="PF00425"/>
    </source>
</evidence>
<dbReference type="PANTHER" id="PTHR11236:SF46">
    <property type="entry name" value="ANTHRANILATE SYNTHASE COMPONENT 1"/>
    <property type="match status" value="1"/>
</dbReference>
<evidence type="ECO:0000256" key="12">
    <source>
        <dbReference type="ARBA" id="ARBA00023239"/>
    </source>
</evidence>
<name>A0ABX8SL73_9ACTN</name>
<evidence type="ECO:0000256" key="2">
    <source>
        <dbReference type="ARBA" id="ARBA00004873"/>
    </source>
</evidence>
<keyword evidence="12 15" id="KW-0456">Lyase</keyword>
<dbReference type="Proteomes" id="UP000824504">
    <property type="component" value="Chromosome"/>
</dbReference>
<proteinExistence type="inferred from homology"/>
<evidence type="ECO:0000256" key="9">
    <source>
        <dbReference type="ARBA" id="ARBA00022822"/>
    </source>
</evidence>
<keyword evidence="8 15" id="KW-0479">Metal-binding</keyword>
<comment type="subunit">
    <text evidence="4 15">Heterotetramer consisting of two non-identical subunits: a beta subunit (TrpG) and a large alpha subunit (TrpE).</text>
</comment>
<keyword evidence="19" id="KW-1185">Reference proteome</keyword>
<dbReference type="Pfam" id="PF00425">
    <property type="entry name" value="Chorismate_bind"/>
    <property type="match status" value="1"/>
</dbReference>
<evidence type="ECO:0000256" key="1">
    <source>
        <dbReference type="ARBA" id="ARBA00001946"/>
    </source>
</evidence>
<evidence type="ECO:0000256" key="5">
    <source>
        <dbReference type="ARBA" id="ARBA00012266"/>
    </source>
</evidence>
<dbReference type="NCBIfam" id="NF010086">
    <property type="entry name" value="PRK13571.1"/>
    <property type="match status" value="1"/>
</dbReference>
<feature type="domain" description="Chorismate-utilising enzyme C-terminal" evidence="16">
    <location>
        <begin position="226"/>
        <end position="479"/>
    </location>
</feature>
<evidence type="ECO:0000259" key="17">
    <source>
        <dbReference type="Pfam" id="PF04715"/>
    </source>
</evidence>
<evidence type="ECO:0000256" key="6">
    <source>
        <dbReference type="ARBA" id="ARBA00020653"/>
    </source>
</evidence>
<sequence>MIISPTLGEFTEQARTRRVISVHARLLADDQTPVALYQQLCGDREGTFLFESADGGIWSRWSFVGVRAAATLTERDGHAAWIGRELVGIPDDGDPLEVLRATLAELATPPETGLPPFHAGMVGYLGYDVVRRLERLPDTTTDDLGRPELIMMLASELAILDHHRGELWLVANAINYDGTDEGVERAYRTAVDAIEGMAAALRRPRASLVVQEGEPRTPTVIRQRSSEEYRAIVEEAKEEIRAGEAFQIVVSQRFDVPTSADAFEVYRALRLTNPSPYLYLLRLPGFDVVGSSPEALVTVQDRVATTRPIAGSRPRGATPEADRRLAEELLADPKEKAEHLMLVDLGRNDLGRICAPGSVTVHEFMKVRRYSHIMHLEAAVSGRLRDGATGLDAVLSCFPAGTLSGAPKVRAMEIIDRLEVSRRALYGGVVGYFDFAGNADVAIAIRTALIADGVAHVQAGAGIVADSVPELEDAECSHKARAVITAIGRAEAMGGPA</sequence>
<evidence type="ECO:0000256" key="10">
    <source>
        <dbReference type="ARBA" id="ARBA00022842"/>
    </source>
</evidence>
<evidence type="ECO:0000256" key="3">
    <source>
        <dbReference type="ARBA" id="ARBA00009562"/>
    </source>
</evidence>
<keyword evidence="11 15" id="KW-0057">Aromatic amino acid biosynthesis</keyword>
<dbReference type="EC" id="4.1.3.27" evidence="5 15"/>
<keyword evidence="7 15" id="KW-0028">Amino-acid biosynthesis</keyword>
<organism evidence="18 19">
    <name type="scientific">Tessaracoccus palaemonis</name>
    <dbReference type="NCBI Taxonomy" id="2829499"/>
    <lineage>
        <taxon>Bacteria</taxon>
        <taxon>Bacillati</taxon>
        <taxon>Actinomycetota</taxon>
        <taxon>Actinomycetes</taxon>
        <taxon>Propionibacteriales</taxon>
        <taxon>Propionibacteriaceae</taxon>
        <taxon>Tessaracoccus</taxon>
    </lineage>
</organism>
<comment type="pathway">
    <text evidence="2 15">Amino-acid biosynthesis; L-tryptophan biosynthesis; L-tryptophan from chorismate: step 1/5.</text>
</comment>
<dbReference type="RefSeq" id="WP_219084026.1">
    <property type="nucleotide sequence ID" value="NZ_CP079216.1"/>
</dbReference>
<dbReference type="InterPro" id="IPR005256">
    <property type="entry name" value="Anth_synth_I_PabB"/>
</dbReference>
<comment type="catalytic activity">
    <reaction evidence="14 15">
        <text>chorismate + L-glutamine = anthranilate + pyruvate + L-glutamate + H(+)</text>
        <dbReference type="Rhea" id="RHEA:21732"/>
        <dbReference type="ChEBI" id="CHEBI:15361"/>
        <dbReference type="ChEBI" id="CHEBI:15378"/>
        <dbReference type="ChEBI" id="CHEBI:16567"/>
        <dbReference type="ChEBI" id="CHEBI:29748"/>
        <dbReference type="ChEBI" id="CHEBI:29985"/>
        <dbReference type="ChEBI" id="CHEBI:58359"/>
        <dbReference type="EC" id="4.1.3.27"/>
    </reaction>
</comment>
<protein>
    <recommendedName>
        <fullName evidence="6 15">Anthranilate synthase component 1</fullName>
        <ecNumber evidence="5 15">4.1.3.27</ecNumber>
    </recommendedName>
</protein>
<gene>
    <name evidence="15" type="primary">trpE</name>
    <name evidence="18" type="ORF">KDB89_06535</name>
</gene>
<dbReference type="PANTHER" id="PTHR11236">
    <property type="entry name" value="AMINOBENZOATE/ANTHRANILATE SYNTHASE"/>
    <property type="match status" value="1"/>
</dbReference>
<evidence type="ECO:0000313" key="18">
    <source>
        <dbReference type="EMBL" id="QXT64103.1"/>
    </source>
</evidence>
<reference evidence="18 19" key="1">
    <citation type="submission" date="2021-07" db="EMBL/GenBank/DDBJ databases">
        <title>complete genome sequencing of Tessaracoccus sp.J1M15.</title>
        <authorList>
            <person name="Bae J.-W."/>
            <person name="Kim D.-y."/>
        </authorList>
    </citation>
    <scope>NUCLEOTIDE SEQUENCE [LARGE SCALE GENOMIC DNA]</scope>
    <source>
        <strain evidence="18 19">J1M15</strain>
    </source>
</reference>
<dbReference type="GO" id="GO:0004049">
    <property type="term" value="F:anthranilate synthase activity"/>
    <property type="evidence" value="ECO:0007669"/>
    <property type="project" value="UniProtKB-EC"/>
</dbReference>
<keyword evidence="9 15" id="KW-0822">Tryptophan biosynthesis</keyword>
<evidence type="ECO:0000256" key="4">
    <source>
        <dbReference type="ARBA" id="ARBA00011575"/>
    </source>
</evidence>
<evidence type="ECO:0000256" key="14">
    <source>
        <dbReference type="ARBA" id="ARBA00047683"/>
    </source>
</evidence>
<comment type="cofactor">
    <cofactor evidence="1 15">
        <name>Mg(2+)</name>
        <dbReference type="ChEBI" id="CHEBI:18420"/>
    </cofactor>
</comment>
<feature type="domain" description="Anthranilate synthase component I N-terminal" evidence="17">
    <location>
        <begin position="29"/>
        <end position="169"/>
    </location>
</feature>
<dbReference type="NCBIfam" id="TIGR00564">
    <property type="entry name" value="trpE_most"/>
    <property type="match status" value="1"/>
</dbReference>
<comment type="similarity">
    <text evidence="3 15">Belongs to the anthranilate synthase component I family.</text>
</comment>